<evidence type="ECO:0000256" key="1">
    <source>
        <dbReference type="SAM" id="MobiDB-lite"/>
    </source>
</evidence>
<organism evidence="2">
    <name type="scientific">Siphoviridae sp. ctQqU1</name>
    <dbReference type="NCBI Taxonomy" id="2825496"/>
    <lineage>
        <taxon>Viruses</taxon>
        <taxon>Duplodnaviria</taxon>
        <taxon>Heunggongvirae</taxon>
        <taxon>Uroviricota</taxon>
        <taxon>Caudoviricetes</taxon>
    </lineage>
</organism>
<dbReference type="EMBL" id="BK015568">
    <property type="protein sequence ID" value="DAE13664.1"/>
    <property type="molecule type" value="Genomic_DNA"/>
</dbReference>
<feature type="compositionally biased region" description="Low complexity" evidence="1">
    <location>
        <begin position="87"/>
        <end position="101"/>
    </location>
</feature>
<reference evidence="2" key="1">
    <citation type="journal article" date="2021" name="Proc. Natl. Acad. Sci. U.S.A.">
        <title>A Catalog of Tens of Thousands of Viruses from Human Metagenomes Reveals Hidden Associations with Chronic Diseases.</title>
        <authorList>
            <person name="Tisza M.J."/>
            <person name="Buck C.B."/>
        </authorList>
    </citation>
    <scope>NUCLEOTIDE SEQUENCE</scope>
    <source>
        <strain evidence="2">CtQqU1</strain>
    </source>
</reference>
<proteinExistence type="predicted"/>
<sequence>MHTQRPDGLHRYQIPQPRRTLYSSAQTAYYNKVYKRVQHIADHASPAGSAPTVCGSLASAAPGAPAEGSARRLAIWHRSAVRAHRVSPAPSTRRGSSAAGAWRAARNHWRLSPQLFSGFRPIANRGQQ</sequence>
<feature type="region of interest" description="Disordered" evidence="1">
    <location>
        <begin position="82"/>
        <end position="101"/>
    </location>
</feature>
<evidence type="ECO:0000313" key="2">
    <source>
        <dbReference type="EMBL" id="DAE13664.1"/>
    </source>
</evidence>
<name>A0A8S5Q3S9_9CAUD</name>
<protein>
    <submittedName>
        <fullName evidence="2">Uncharacterized protein</fullName>
    </submittedName>
</protein>
<feature type="region of interest" description="Disordered" evidence="1">
    <location>
        <begin position="45"/>
        <end position="64"/>
    </location>
</feature>
<accession>A0A8S5Q3S9</accession>